<organism evidence="13 14">
    <name type="scientific">Heterodera trifolii</name>
    <dbReference type="NCBI Taxonomy" id="157864"/>
    <lineage>
        <taxon>Eukaryota</taxon>
        <taxon>Metazoa</taxon>
        <taxon>Ecdysozoa</taxon>
        <taxon>Nematoda</taxon>
        <taxon>Chromadorea</taxon>
        <taxon>Rhabditida</taxon>
        <taxon>Tylenchina</taxon>
        <taxon>Tylenchomorpha</taxon>
        <taxon>Tylenchoidea</taxon>
        <taxon>Heteroderidae</taxon>
        <taxon>Heteroderinae</taxon>
        <taxon>Heterodera</taxon>
    </lineage>
</organism>
<dbReference type="Gene3D" id="1.10.565.10">
    <property type="entry name" value="Retinoid X Receptor"/>
    <property type="match status" value="1"/>
</dbReference>
<protein>
    <recommendedName>
        <fullName evidence="15">Nuclear receptor domain-containing protein</fullName>
    </recommendedName>
</protein>
<dbReference type="AlphaFoldDB" id="A0ABD2MAS0"/>
<dbReference type="SMART" id="SM00399">
    <property type="entry name" value="ZnF_C4"/>
    <property type="match status" value="1"/>
</dbReference>
<feature type="domain" description="NR LBD" evidence="12">
    <location>
        <begin position="99"/>
        <end position="347"/>
    </location>
</feature>
<evidence type="ECO:0000256" key="10">
    <source>
        <dbReference type="ARBA" id="ARBA00023242"/>
    </source>
</evidence>
<dbReference type="PROSITE" id="PS51843">
    <property type="entry name" value="NR_LBD"/>
    <property type="match status" value="1"/>
</dbReference>
<gene>
    <name evidence="13" type="ORF">niasHT_010461</name>
</gene>
<evidence type="ECO:0000256" key="5">
    <source>
        <dbReference type="ARBA" id="ARBA00022833"/>
    </source>
</evidence>
<keyword evidence="7" id="KW-0238">DNA-binding</keyword>
<dbReference type="CDD" id="cd06960">
    <property type="entry name" value="NR_DBD_HNF4A"/>
    <property type="match status" value="1"/>
</dbReference>
<dbReference type="InterPro" id="IPR001628">
    <property type="entry name" value="Znf_hrmn_rcpt"/>
</dbReference>
<dbReference type="Gene3D" id="3.30.50.10">
    <property type="entry name" value="Erythroid Transcription Factor GATA-1, subunit A"/>
    <property type="match status" value="1"/>
</dbReference>
<dbReference type="GO" id="GO:0008270">
    <property type="term" value="F:zinc ion binding"/>
    <property type="evidence" value="ECO:0007669"/>
    <property type="project" value="UniProtKB-KW"/>
</dbReference>
<evidence type="ECO:0000313" key="13">
    <source>
        <dbReference type="EMBL" id="KAL3124620.1"/>
    </source>
</evidence>
<evidence type="ECO:0000259" key="12">
    <source>
        <dbReference type="PROSITE" id="PS51843"/>
    </source>
</evidence>
<keyword evidence="8" id="KW-0804">Transcription</keyword>
<comment type="caution">
    <text evidence="13">The sequence shown here is derived from an EMBL/GenBank/DDBJ whole genome shotgun (WGS) entry which is preliminary data.</text>
</comment>
<evidence type="ECO:0000256" key="6">
    <source>
        <dbReference type="ARBA" id="ARBA00023015"/>
    </source>
</evidence>
<evidence type="ECO:0008006" key="15">
    <source>
        <dbReference type="Google" id="ProtNLM"/>
    </source>
</evidence>
<dbReference type="PROSITE" id="PS51030">
    <property type="entry name" value="NUCLEAR_REC_DBD_2"/>
    <property type="match status" value="1"/>
</dbReference>
<evidence type="ECO:0000256" key="2">
    <source>
        <dbReference type="ARBA" id="ARBA00005993"/>
    </source>
</evidence>
<dbReference type="SUPFAM" id="SSF57716">
    <property type="entry name" value="Glucocorticoid receptor-like (DNA-binding domain)"/>
    <property type="match status" value="1"/>
</dbReference>
<evidence type="ECO:0000256" key="4">
    <source>
        <dbReference type="ARBA" id="ARBA00022771"/>
    </source>
</evidence>
<keyword evidence="9" id="KW-0675">Receptor</keyword>
<feature type="domain" description="Nuclear receptor" evidence="11">
    <location>
        <begin position="9"/>
        <end position="83"/>
    </location>
</feature>
<keyword evidence="14" id="KW-1185">Reference proteome</keyword>
<comment type="similarity">
    <text evidence="2">Belongs to the nuclear hormone receptor family.</text>
</comment>
<dbReference type="InterPro" id="IPR035500">
    <property type="entry name" value="NHR-like_dom_sf"/>
</dbReference>
<evidence type="ECO:0000256" key="1">
    <source>
        <dbReference type="ARBA" id="ARBA00004123"/>
    </source>
</evidence>
<dbReference type="InterPro" id="IPR000536">
    <property type="entry name" value="Nucl_hrmn_rcpt_lig-bd"/>
</dbReference>
<dbReference type="InterPro" id="IPR050274">
    <property type="entry name" value="Nuclear_hormone_rcpt_NR2"/>
</dbReference>
<proteinExistence type="inferred from homology"/>
<dbReference type="GO" id="GO:0003677">
    <property type="term" value="F:DNA binding"/>
    <property type="evidence" value="ECO:0007669"/>
    <property type="project" value="UniProtKB-KW"/>
</dbReference>
<dbReference type="GO" id="GO:0005634">
    <property type="term" value="C:nucleus"/>
    <property type="evidence" value="ECO:0007669"/>
    <property type="project" value="UniProtKB-SubCell"/>
</dbReference>
<keyword evidence="10" id="KW-0539">Nucleus</keyword>
<keyword evidence="4" id="KW-0863">Zinc-finger</keyword>
<dbReference type="InterPro" id="IPR049636">
    <property type="entry name" value="HNF4-like_DBD"/>
</dbReference>
<dbReference type="PANTHER" id="PTHR24083">
    <property type="entry name" value="NUCLEAR HORMONE RECEPTOR"/>
    <property type="match status" value="1"/>
</dbReference>
<dbReference type="Proteomes" id="UP001620626">
    <property type="component" value="Unassembled WGS sequence"/>
</dbReference>
<keyword evidence="6" id="KW-0805">Transcription regulation</keyword>
<dbReference type="InterPro" id="IPR013088">
    <property type="entry name" value="Znf_NHR/GATA"/>
</dbReference>
<dbReference type="EMBL" id="JBICBT010000066">
    <property type="protein sequence ID" value="KAL3124620.1"/>
    <property type="molecule type" value="Genomic_DNA"/>
</dbReference>
<evidence type="ECO:0000313" key="14">
    <source>
        <dbReference type="Proteomes" id="UP001620626"/>
    </source>
</evidence>
<dbReference type="PRINTS" id="PR00047">
    <property type="entry name" value="STROIDFINGER"/>
</dbReference>
<dbReference type="Pfam" id="PF00104">
    <property type="entry name" value="Hormone_recep"/>
    <property type="match status" value="1"/>
</dbReference>
<reference evidence="13 14" key="1">
    <citation type="submission" date="2024-10" db="EMBL/GenBank/DDBJ databases">
        <authorList>
            <person name="Kim D."/>
        </authorList>
    </citation>
    <scope>NUCLEOTIDE SEQUENCE [LARGE SCALE GENOMIC DNA]</scope>
    <source>
        <strain evidence="13">BH-2024</strain>
    </source>
</reference>
<comment type="subcellular location">
    <subcellularLocation>
        <location evidence="1">Nucleus</location>
    </subcellularLocation>
</comment>
<evidence type="ECO:0000256" key="8">
    <source>
        <dbReference type="ARBA" id="ARBA00023163"/>
    </source>
</evidence>
<evidence type="ECO:0000259" key="11">
    <source>
        <dbReference type="PROSITE" id="PS51030"/>
    </source>
</evidence>
<evidence type="ECO:0000256" key="7">
    <source>
        <dbReference type="ARBA" id="ARBA00023125"/>
    </source>
</evidence>
<keyword evidence="3" id="KW-0479">Metal-binding</keyword>
<sequence length="358" mass="40105">MKLNSIKQSFNCSVCSRPCKHSKYGVKSCESCKHFFRRSILLMKEYKCTNGGKCEIEKNYAVCKRCRLNKCLTVGMNPRGVCVTKIDEERMLAFVQRIKQQPPKDALTLGDEKSRGTGAKAIVIDPPNNPRAANFEINHLGPFISKSPYFAMDLIFVFKIVKTFPSFEQLIISDKIALYSNIAMPLVVLSKGFYSVQQNSDVICDPSSGVIGINTITNSCFNGDSITMKMGDQLLCNAIQPFSHRKLSTEEFVLVRAIVYSHMVTPGLSDHGQKLLFSEAEKYSSLLMRNLQMNYGRAPGALRYVELMGMIECLFNTGANLRKLFTTQFCPIVSHSAGPKLHQRVRRIAPIVTVLISD</sequence>
<keyword evidence="5" id="KW-0862">Zinc</keyword>
<evidence type="ECO:0000256" key="3">
    <source>
        <dbReference type="ARBA" id="ARBA00022723"/>
    </source>
</evidence>
<dbReference type="SMART" id="SM00430">
    <property type="entry name" value="HOLI"/>
    <property type="match status" value="1"/>
</dbReference>
<name>A0ABD2MAS0_9BILA</name>
<dbReference type="Pfam" id="PF00105">
    <property type="entry name" value="zf-C4"/>
    <property type="match status" value="1"/>
</dbReference>
<dbReference type="SUPFAM" id="SSF48508">
    <property type="entry name" value="Nuclear receptor ligand-binding domain"/>
    <property type="match status" value="1"/>
</dbReference>
<accession>A0ABD2MAS0</accession>
<evidence type="ECO:0000256" key="9">
    <source>
        <dbReference type="ARBA" id="ARBA00023170"/>
    </source>
</evidence>